<organism evidence="8 9">
    <name type="scientific">Meganyctiphanes norvegica</name>
    <name type="common">Northern krill</name>
    <name type="synonym">Thysanopoda norvegica</name>
    <dbReference type="NCBI Taxonomy" id="48144"/>
    <lineage>
        <taxon>Eukaryota</taxon>
        <taxon>Metazoa</taxon>
        <taxon>Ecdysozoa</taxon>
        <taxon>Arthropoda</taxon>
        <taxon>Crustacea</taxon>
        <taxon>Multicrustacea</taxon>
        <taxon>Malacostraca</taxon>
        <taxon>Eumalacostraca</taxon>
        <taxon>Eucarida</taxon>
        <taxon>Euphausiacea</taxon>
        <taxon>Euphausiidae</taxon>
        <taxon>Meganyctiphanes</taxon>
    </lineage>
</organism>
<evidence type="ECO:0000256" key="4">
    <source>
        <dbReference type="PROSITE-ProRule" id="PRU00047"/>
    </source>
</evidence>
<dbReference type="Pfam" id="PF00098">
    <property type="entry name" value="zf-CCHC"/>
    <property type="match status" value="1"/>
</dbReference>
<dbReference type="Proteomes" id="UP001497623">
    <property type="component" value="Unassembled WGS sequence"/>
</dbReference>
<protein>
    <recommendedName>
        <fullName evidence="10">Retrovirus-related Pol poly from transposon TNT 1-94</fullName>
    </recommendedName>
</protein>
<reference evidence="8 9" key="1">
    <citation type="submission" date="2024-05" db="EMBL/GenBank/DDBJ databases">
        <authorList>
            <person name="Wallberg A."/>
        </authorList>
    </citation>
    <scope>NUCLEOTIDE SEQUENCE [LARGE SCALE GENOMIC DNA]</scope>
</reference>
<dbReference type="InterPro" id="IPR039537">
    <property type="entry name" value="Retrotran_Ty1/copia-like"/>
</dbReference>
<dbReference type="Pfam" id="PF07727">
    <property type="entry name" value="RVT_2"/>
    <property type="match status" value="1"/>
</dbReference>
<dbReference type="Pfam" id="PF22936">
    <property type="entry name" value="Pol_BBD"/>
    <property type="match status" value="1"/>
</dbReference>
<dbReference type="AlphaFoldDB" id="A0AAV2PUQ3"/>
<evidence type="ECO:0000256" key="5">
    <source>
        <dbReference type="SAM" id="MobiDB-lite"/>
    </source>
</evidence>
<keyword evidence="3" id="KW-0378">Hydrolase</keyword>
<feature type="region of interest" description="Disordered" evidence="5">
    <location>
        <begin position="590"/>
        <end position="651"/>
    </location>
</feature>
<accession>A0AAV2PUQ3</accession>
<dbReference type="SUPFAM" id="SSF57756">
    <property type="entry name" value="Retrovirus zinc finger-like domains"/>
    <property type="match status" value="1"/>
</dbReference>
<proteinExistence type="predicted"/>
<evidence type="ECO:0000256" key="3">
    <source>
        <dbReference type="ARBA" id="ARBA00022801"/>
    </source>
</evidence>
<dbReference type="InterPro" id="IPR057670">
    <property type="entry name" value="SH3_retrovirus"/>
</dbReference>
<dbReference type="Gene3D" id="4.10.60.10">
    <property type="entry name" value="Zinc finger, CCHC-type"/>
    <property type="match status" value="1"/>
</dbReference>
<dbReference type="EMBL" id="CAXKWB010001519">
    <property type="protein sequence ID" value="CAL4064652.1"/>
    <property type="molecule type" value="Genomic_DNA"/>
</dbReference>
<keyword evidence="2" id="KW-0479">Metal-binding</keyword>
<keyword evidence="1" id="KW-0645">Protease</keyword>
<name>A0AAV2PUQ3_MEGNR</name>
<dbReference type="GO" id="GO:0006508">
    <property type="term" value="P:proteolysis"/>
    <property type="evidence" value="ECO:0007669"/>
    <property type="project" value="UniProtKB-KW"/>
</dbReference>
<keyword evidence="4" id="KW-0862">Zinc</keyword>
<dbReference type="GO" id="GO:0008270">
    <property type="term" value="F:zinc ion binding"/>
    <property type="evidence" value="ECO:0007669"/>
    <property type="project" value="UniProtKB-KW"/>
</dbReference>
<keyword evidence="9" id="KW-1185">Reference proteome</keyword>
<dbReference type="SMART" id="SM00343">
    <property type="entry name" value="ZnF_C2HC"/>
    <property type="match status" value="1"/>
</dbReference>
<sequence>MKARVSESAGVDRWKLTKCFNCQKLGHRAVDCTEKKKSLKRWCNKCESSTHNTNKCWRKSKNDSAKVAKVRSECSDTQRVPEKSEVEEESYDFGFMAAHVKSEKGAPAYTNSLLVDSGASAHIVNDYDKFVTWESDFNPASHSIELADGTKSAGMVKGRGNAQVRVKATDGECYEIMLFNSLYMPSYKQSILSVASAGKGEVSFNFAKETLMKMKDGTTFNIVKRGKLYYLDHEDKCDYIATAVNKDSRTVTEWHQSLGHCNMKDVMGLEKVVDGMHISDATISKDPCEACVMGKQHNQISKKPDRKATKPFQLVHTDLTGYMGNRNIEGSHSNIEGAKYVITFVSDFSGFIRVYMMKDKTGATAASAMEKFLAETNQYGEVKRLRCDNGGEYASSVFRNLLIKKGISQEFSAPDSPHQNGTAERSWRTIFDMARCLLLQSGVSKYLWPYAVKTAVYTRNRCLNRRLNMTAYEAATGVRPNISNLQVFGTVCYAYVHVKQKLDARSERGTFVGYDGESKAFLVYFPEKRKVRKARVVEFTSKFTKELAPQEPIKESIKESEPVQIFIQELVPGEPPAQKLVIKEPVEGAEGEPVEGAEGAPVDGAGEPVDSDEEPVDGAGEPVDSDEEPVDGAEESQEQQSETSAKGRYPTRERKGLLRYIELCAAYDVSDEDSEGEDTAPVVGDVPRNYKEATQSAEKEEWGGAMKGQLVSLLDNETFQVVPRPKDRKVVGSRWVYSIKSGLNDEVQYKARVVAKGFSQVADIDYHETFSPTARMTSIRMLLQLAVAESLKVHQLDFDSAYLNAEIDCEIFMEPRSFFLQQTQ</sequence>
<dbReference type="InterPro" id="IPR013103">
    <property type="entry name" value="RVT_2"/>
</dbReference>
<dbReference type="Pfam" id="PF00665">
    <property type="entry name" value="rve"/>
    <property type="match status" value="1"/>
</dbReference>
<dbReference type="InterPro" id="IPR001584">
    <property type="entry name" value="Integrase_cat-core"/>
</dbReference>
<dbReference type="InterPro" id="IPR001878">
    <property type="entry name" value="Znf_CCHC"/>
</dbReference>
<evidence type="ECO:0000256" key="2">
    <source>
        <dbReference type="ARBA" id="ARBA00022723"/>
    </source>
</evidence>
<evidence type="ECO:0000259" key="7">
    <source>
        <dbReference type="PROSITE" id="PS50994"/>
    </source>
</evidence>
<dbReference type="Gene3D" id="3.30.420.10">
    <property type="entry name" value="Ribonuclease H-like superfamily/Ribonuclease H"/>
    <property type="match status" value="1"/>
</dbReference>
<feature type="compositionally biased region" description="Acidic residues" evidence="5">
    <location>
        <begin position="623"/>
        <end position="637"/>
    </location>
</feature>
<dbReference type="GO" id="GO:0015074">
    <property type="term" value="P:DNA integration"/>
    <property type="evidence" value="ECO:0007669"/>
    <property type="project" value="InterPro"/>
</dbReference>
<feature type="domain" description="CCHC-type" evidence="6">
    <location>
        <begin position="18"/>
        <end position="34"/>
    </location>
</feature>
<evidence type="ECO:0000313" key="8">
    <source>
        <dbReference type="EMBL" id="CAL4064652.1"/>
    </source>
</evidence>
<evidence type="ECO:0000313" key="9">
    <source>
        <dbReference type="Proteomes" id="UP001497623"/>
    </source>
</evidence>
<dbReference type="GO" id="GO:0003676">
    <property type="term" value="F:nucleic acid binding"/>
    <property type="evidence" value="ECO:0007669"/>
    <property type="project" value="InterPro"/>
</dbReference>
<evidence type="ECO:0000256" key="1">
    <source>
        <dbReference type="ARBA" id="ARBA00022670"/>
    </source>
</evidence>
<dbReference type="InterPro" id="IPR036397">
    <property type="entry name" value="RNaseH_sf"/>
</dbReference>
<gene>
    <name evidence="8" type="ORF">MNOR_LOCUS4186</name>
</gene>
<comment type="caution">
    <text evidence="8">The sequence shown here is derived from an EMBL/GenBank/DDBJ whole genome shotgun (WGS) entry which is preliminary data.</text>
</comment>
<keyword evidence="4" id="KW-0863">Zinc-finger</keyword>
<dbReference type="InterPro" id="IPR025724">
    <property type="entry name" value="GAG-pre-integrase_dom"/>
</dbReference>
<dbReference type="PANTHER" id="PTHR42648">
    <property type="entry name" value="TRANSPOSASE, PUTATIVE-RELATED"/>
    <property type="match status" value="1"/>
</dbReference>
<dbReference type="GO" id="GO:0008233">
    <property type="term" value="F:peptidase activity"/>
    <property type="evidence" value="ECO:0007669"/>
    <property type="project" value="UniProtKB-KW"/>
</dbReference>
<dbReference type="InterPro" id="IPR054722">
    <property type="entry name" value="PolX-like_BBD"/>
</dbReference>
<dbReference type="PROSITE" id="PS50158">
    <property type="entry name" value="ZF_CCHC"/>
    <property type="match status" value="1"/>
</dbReference>
<evidence type="ECO:0008006" key="10">
    <source>
        <dbReference type="Google" id="ProtNLM"/>
    </source>
</evidence>
<dbReference type="PROSITE" id="PS50994">
    <property type="entry name" value="INTEGRASE"/>
    <property type="match status" value="1"/>
</dbReference>
<dbReference type="InterPro" id="IPR036875">
    <property type="entry name" value="Znf_CCHC_sf"/>
</dbReference>
<dbReference type="Pfam" id="PF25597">
    <property type="entry name" value="SH3_retrovirus"/>
    <property type="match status" value="1"/>
</dbReference>
<evidence type="ECO:0000259" key="6">
    <source>
        <dbReference type="PROSITE" id="PS50158"/>
    </source>
</evidence>
<dbReference type="InterPro" id="IPR012337">
    <property type="entry name" value="RNaseH-like_sf"/>
</dbReference>
<feature type="domain" description="Integrase catalytic" evidence="7">
    <location>
        <begin position="307"/>
        <end position="479"/>
    </location>
</feature>
<dbReference type="PANTHER" id="PTHR42648:SF18">
    <property type="entry name" value="RETROTRANSPOSON, UNCLASSIFIED-LIKE PROTEIN"/>
    <property type="match status" value="1"/>
</dbReference>
<dbReference type="SUPFAM" id="SSF53098">
    <property type="entry name" value="Ribonuclease H-like"/>
    <property type="match status" value="1"/>
</dbReference>
<dbReference type="Pfam" id="PF13976">
    <property type="entry name" value="gag_pre-integrs"/>
    <property type="match status" value="1"/>
</dbReference>